<dbReference type="Proteomes" id="UP000700334">
    <property type="component" value="Unassembled WGS sequence"/>
</dbReference>
<dbReference type="GO" id="GO:0006355">
    <property type="term" value="P:regulation of DNA-templated transcription"/>
    <property type="evidence" value="ECO:0007669"/>
    <property type="project" value="InterPro"/>
</dbReference>
<dbReference type="PANTHER" id="PTHR23232">
    <property type="entry name" value="KRAB DOMAIN C2H2 ZINC FINGER"/>
    <property type="match status" value="1"/>
</dbReference>
<protein>
    <submittedName>
        <fullName evidence="8">Zinc finger protein 484</fullName>
    </submittedName>
</protein>
<dbReference type="InterPro" id="IPR013087">
    <property type="entry name" value="Znf_C2H2_type"/>
</dbReference>
<feature type="non-terminal residue" evidence="8">
    <location>
        <position position="1"/>
    </location>
</feature>
<dbReference type="Gene3D" id="6.10.140.140">
    <property type="match status" value="1"/>
</dbReference>
<keyword evidence="9" id="KW-1185">Reference proteome</keyword>
<dbReference type="SMART" id="SM00349">
    <property type="entry name" value="KRAB"/>
    <property type="match status" value="1"/>
</dbReference>
<evidence type="ECO:0000259" key="7">
    <source>
        <dbReference type="PROSITE" id="PS50805"/>
    </source>
</evidence>
<feature type="domain" description="KRAB" evidence="7">
    <location>
        <begin position="3"/>
        <end position="74"/>
    </location>
</feature>
<dbReference type="PROSITE" id="PS50157">
    <property type="entry name" value="ZINC_FINGER_C2H2_2"/>
    <property type="match status" value="1"/>
</dbReference>
<name>A0A8J6BNB7_GALPY</name>
<dbReference type="SUPFAM" id="SSF57667">
    <property type="entry name" value="beta-beta-alpha zinc fingers"/>
    <property type="match status" value="2"/>
</dbReference>
<evidence type="ECO:0000313" key="9">
    <source>
        <dbReference type="Proteomes" id="UP000700334"/>
    </source>
</evidence>
<dbReference type="PANTHER" id="PTHR23232:SF165">
    <property type="entry name" value="KRAB DOMAIN-CONTAINING PROTEIN"/>
    <property type="match status" value="1"/>
</dbReference>
<gene>
    <name evidence="8" type="ORF">J0S82_009811</name>
</gene>
<proteinExistence type="predicted"/>
<feature type="domain" description="C2H2-type" evidence="6">
    <location>
        <begin position="217"/>
        <end position="244"/>
    </location>
</feature>
<dbReference type="InterPro" id="IPR001909">
    <property type="entry name" value="KRAB"/>
</dbReference>
<keyword evidence="3 5" id="KW-0863">Zinc-finger</keyword>
<evidence type="ECO:0000256" key="2">
    <source>
        <dbReference type="ARBA" id="ARBA00022737"/>
    </source>
</evidence>
<feature type="non-terminal residue" evidence="8">
    <location>
        <position position="369"/>
    </location>
</feature>
<evidence type="ECO:0000313" key="8">
    <source>
        <dbReference type="EMBL" id="KAG8524044.1"/>
    </source>
</evidence>
<dbReference type="AlphaFoldDB" id="A0A8J6BNB7"/>
<dbReference type="OrthoDB" id="6077919at2759"/>
<organism evidence="8 9">
    <name type="scientific">Galemys pyrenaicus</name>
    <name type="common">Iberian desman</name>
    <name type="synonym">Pyrenean desman</name>
    <dbReference type="NCBI Taxonomy" id="202257"/>
    <lineage>
        <taxon>Eukaryota</taxon>
        <taxon>Metazoa</taxon>
        <taxon>Chordata</taxon>
        <taxon>Craniata</taxon>
        <taxon>Vertebrata</taxon>
        <taxon>Euteleostomi</taxon>
        <taxon>Mammalia</taxon>
        <taxon>Eutheria</taxon>
        <taxon>Laurasiatheria</taxon>
        <taxon>Eulipotyphla</taxon>
        <taxon>Talpidae</taxon>
        <taxon>Galemys</taxon>
    </lineage>
</organism>
<accession>A0A8J6BNB7</accession>
<dbReference type="PROSITE" id="PS50805">
    <property type="entry name" value="KRAB"/>
    <property type="match status" value="1"/>
</dbReference>
<dbReference type="GO" id="GO:0008270">
    <property type="term" value="F:zinc ion binding"/>
    <property type="evidence" value="ECO:0007669"/>
    <property type="project" value="UniProtKB-KW"/>
</dbReference>
<comment type="caution">
    <text evidence="8">The sequence shown here is derived from an EMBL/GenBank/DDBJ whole genome shotgun (WGS) entry which is preliminary data.</text>
</comment>
<dbReference type="InterPro" id="IPR050169">
    <property type="entry name" value="Krueppel_C2H2_ZnF"/>
</dbReference>
<dbReference type="InterPro" id="IPR036051">
    <property type="entry name" value="KRAB_dom_sf"/>
</dbReference>
<keyword evidence="1" id="KW-0479">Metal-binding</keyword>
<evidence type="ECO:0000256" key="5">
    <source>
        <dbReference type="PROSITE-ProRule" id="PRU00042"/>
    </source>
</evidence>
<sequence>ESVSLKDVTVTFSREEWQQLDLSQKNLYKDVMLENYFNLISVGCLVPRPEVIFNLDRGEGPCMLDGEISIRSSLDGDIGFEISQGMSDEVSIQFERINLLRRDDSYSTLEELWQDDEQTGRYEKNQNKHLNSVIFINKETLVNERNCHYKDNGKIVHVNTHLVPSRKKPHNCDSFDKSLKPVVSLCNYNRNGATESLSKSVGNFFTHMNSNTEMNAYENNQCKKPLNQKHIFIQHPKIHTGENLFLFSDSVKILTQKSHPSAHQSMYNEEKQHECSKYETVFTQKSQFAVPQKDHTGKKHYMCTEYGKEFSLKIVKLLQIIVNMQGDDLAIFLVSVFGEIVFKFIAVDFLMPWASRIFNTDQRNFLMNR</sequence>
<evidence type="ECO:0000259" key="6">
    <source>
        <dbReference type="PROSITE" id="PS50157"/>
    </source>
</evidence>
<evidence type="ECO:0000256" key="3">
    <source>
        <dbReference type="ARBA" id="ARBA00022771"/>
    </source>
</evidence>
<evidence type="ECO:0000256" key="1">
    <source>
        <dbReference type="ARBA" id="ARBA00022723"/>
    </source>
</evidence>
<keyword evidence="4" id="KW-0862">Zinc</keyword>
<dbReference type="EMBL" id="JAGFMF010011396">
    <property type="protein sequence ID" value="KAG8524044.1"/>
    <property type="molecule type" value="Genomic_DNA"/>
</dbReference>
<evidence type="ECO:0000256" key="4">
    <source>
        <dbReference type="ARBA" id="ARBA00022833"/>
    </source>
</evidence>
<reference evidence="8" key="1">
    <citation type="journal article" date="2021" name="Evol. Appl.">
        <title>The genome of the Pyrenean desman and the effects of bottlenecks and inbreeding on the genomic landscape of an endangered species.</title>
        <authorList>
            <person name="Escoda L."/>
            <person name="Castresana J."/>
        </authorList>
    </citation>
    <scope>NUCLEOTIDE SEQUENCE</scope>
    <source>
        <strain evidence="8">IBE-C5619</strain>
    </source>
</reference>
<dbReference type="SUPFAM" id="SSF109640">
    <property type="entry name" value="KRAB domain (Kruppel-associated box)"/>
    <property type="match status" value="1"/>
</dbReference>
<dbReference type="Pfam" id="PF01352">
    <property type="entry name" value="KRAB"/>
    <property type="match status" value="1"/>
</dbReference>
<keyword evidence="2" id="KW-0677">Repeat</keyword>
<dbReference type="InterPro" id="IPR036236">
    <property type="entry name" value="Znf_C2H2_sf"/>
</dbReference>
<dbReference type="CDD" id="cd07765">
    <property type="entry name" value="KRAB_A-box"/>
    <property type="match status" value="1"/>
</dbReference>
<dbReference type="Gene3D" id="3.30.160.60">
    <property type="entry name" value="Classic Zinc Finger"/>
    <property type="match status" value="1"/>
</dbReference>